<keyword evidence="1" id="KW-0732">Signal</keyword>
<dbReference type="RefSeq" id="WP_144040801.1">
    <property type="nucleotide sequence ID" value="NZ_BMPL01000016.1"/>
</dbReference>
<dbReference type="Proteomes" id="UP000318126">
    <property type="component" value="Unassembled WGS sequence"/>
</dbReference>
<dbReference type="InterPro" id="IPR025644">
    <property type="entry name" value="DUF4344"/>
</dbReference>
<gene>
    <name evidence="2" type="ORF">FN961_14005</name>
</gene>
<accession>A0A553JMU9</accession>
<comment type="caution">
    <text evidence="2">The sequence shown here is derived from an EMBL/GenBank/DDBJ whole genome shotgun (WGS) entry which is preliminary data.</text>
</comment>
<evidence type="ECO:0000313" key="2">
    <source>
        <dbReference type="EMBL" id="TRY13789.1"/>
    </source>
</evidence>
<feature type="signal peptide" evidence="1">
    <location>
        <begin position="1"/>
        <end position="21"/>
    </location>
</feature>
<feature type="chain" id="PRO_5022089956" description="Metallopeptidase" evidence="1">
    <location>
        <begin position="22"/>
        <end position="252"/>
    </location>
</feature>
<organism evidence="2 3">
    <name type="scientific">Shewanella hanedai</name>
    <name type="common">Alteromonas hanedai</name>
    <dbReference type="NCBI Taxonomy" id="25"/>
    <lineage>
        <taxon>Bacteria</taxon>
        <taxon>Pseudomonadati</taxon>
        <taxon>Pseudomonadota</taxon>
        <taxon>Gammaproteobacteria</taxon>
        <taxon>Alteromonadales</taxon>
        <taxon>Shewanellaceae</taxon>
        <taxon>Shewanella</taxon>
    </lineage>
</organism>
<dbReference type="OrthoDB" id="935695at2"/>
<keyword evidence="3" id="KW-1185">Reference proteome</keyword>
<dbReference type="AlphaFoldDB" id="A0A553JMU9"/>
<evidence type="ECO:0000313" key="3">
    <source>
        <dbReference type="Proteomes" id="UP000318126"/>
    </source>
</evidence>
<protein>
    <recommendedName>
        <fullName evidence="4">Metallopeptidase</fullName>
    </recommendedName>
</protein>
<dbReference type="Pfam" id="PF14247">
    <property type="entry name" value="DUF4344"/>
    <property type="match status" value="1"/>
</dbReference>
<name>A0A553JMU9_SHEHA</name>
<dbReference type="EMBL" id="VKGK01000016">
    <property type="protein sequence ID" value="TRY13789.1"/>
    <property type="molecule type" value="Genomic_DNA"/>
</dbReference>
<evidence type="ECO:0008006" key="4">
    <source>
        <dbReference type="Google" id="ProtNLM"/>
    </source>
</evidence>
<sequence>MKRFYLLLTILCVISISNLSAKTIQTYLPASSDADKRAQEVIKSVELQIQILVDELPIESNLQIKYGAKEGPFFDPELMEVHIPYEFVTEVLTRFKKDNYQETSVSPIEATQDAILHTLGHEYGHAFIFANQVVVLGKEEDAADTLATLLLIHSFENGTDIALSAADLFSLEDGDIDEFDDDHFWDEHSLDAQRYFSTLCLIYGSDPEKYADIIPKEQLSIERDLYCEEEYFRQTANWDRLKERYSILPNKS</sequence>
<proteinExistence type="predicted"/>
<reference evidence="3" key="1">
    <citation type="submission" date="2019-07" db="EMBL/GenBank/DDBJ databases">
        <title>Shewanella sp. YLB-08 draft genomic sequence.</title>
        <authorList>
            <person name="Yu L."/>
        </authorList>
    </citation>
    <scope>NUCLEOTIDE SEQUENCE [LARGE SCALE GENOMIC DNA]</scope>
    <source>
        <strain evidence="3">JCM 20706</strain>
    </source>
</reference>
<evidence type="ECO:0000256" key="1">
    <source>
        <dbReference type="SAM" id="SignalP"/>
    </source>
</evidence>